<name>A0A4R3L8J7_9BACL</name>
<protein>
    <submittedName>
        <fullName evidence="2">Transglutaminase superfamily protein</fullName>
    </submittedName>
</protein>
<dbReference type="OrthoDB" id="9787782at2"/>
<comment type="caution">
    <text evidence="2">The sequence shown here is derived from an EMBL/GenBank/DDBJ whole genome shotgun (WGS) entry which is preliminary data.</text>
</comment>
<accession>A0A4R3L8J7</accession>
<evidence type="ECO:0000313" key="3">
    <source>
        <dbReference type="Proteomes" id="UP000294937"/>
    </source>
</evidence>
<organism evidence="2 3">
    <name type="scientific">Hazenella coriacea</name>
    <dbReference type="NCBI Taxonomy" id="1179467"/>
    <lineage>
        <taxon>Bacteria</taxon>
        <taxon>Bacillati</taxon>
        <taxon>Bacillota</taxon>
        <taxon>Bacilli</taxon>
        <taxon>Bacillales</taxon>
        <taxon>Thermoactinomycetaceae</taxon>
        <taxon>Hazenella</taxon>
    </lineage>
</organism>
<dbReference type="EMBL" id="SMAG01000002">
    <property type="protein sequence ID" value="TCS95902.1"/>
    <property type="molecule type" value="Genomic_DNA"/>
</dbReference>
<dbReference type="RefSeq" id="WP_131923865.1">
    <property type="nucleotide sequence ID" value="NZ_SMAG01000002.1"/>
</dbReference>
<sequence length="561" mass="64905">MRWRWKWIGLVIGLILVCLISVSACEGIQYWVHGPSSNQTVGTYGIDENEQENKLVLEPYAKEVKGKLTSPLYQTSTVDTIVEIAGYIEKYKELRTSFMWVEMNYQGEQEEDLPSAFHYYIPIYEGDFREKVRLFSGKGAYQITIHVPSMEEDEYYYPFAKINITNTNPKIERDLSYSLKARQEGLQISSPLEGYQMIHDSLELTGKVTNDKIKKLLVQQKKGSEQWQQVISVKNGKFEEKIPLLFGEGIHEVQVMLPDLTREGYYLEGSTFFASNTSLKKRTPITYSRLYQERGIELTHPIAGGDEADLTYRIAGKIDASAPYAKETNHLIVQTKKGKEKATYFIPVEKYRFDSDIWLRFGSGEYEVTIFVPEVTKEKRDFFRFYTVATFQVKSQAQKDLRNFLPSRGIQSDHATIKNIAQEVTAGKKTDRDRAYAIYRYVATTLRYDMDKYRRNSFEWDDSALKSIRTQSGVCQDFSFLAIAMFRSLDMPARFVEGHAGGQRHAWVEVWMDGRWVTMDPTWGAGYITPDGRFIQKYDKQYFDPSPASFAKTHRRTGVVY</sequence>
<evidence type="ECO:0000313" key="2">
    <source>
        <dbReference type="EMBL" id="TCS95902.1"/>
    </source>
</evidence>
<dbReference type="SUPFAM" id="SSF54001">
    <property type="entry name" value="Cysteine proteinases"/>
    <property type="match status" value="1"/>
</dbReference>
<dbReference type="PROSITE" id="PS51257">
    <property type="entry name" value="PROKAR_LIPOPROTEIN"/>
    <property type="match status" value="1"/>
</dbReference>
<gene>
    <name evidence="2" type="ORF">EDD58_102484</name>
</gene>
<evidence type="ECO:0000259" key="1">
    <source>
        <dbReference type="SMART" id="SM00460"/>
    </source>
</evidence>
<dbReference type="SMART" id="SM00460">
    <property type="entry name" value="TGc"/>
    <property type="match status" value="1"/>
</dbReference>
<feature type="domain" description="Transglutaminase-like" evidence="1">
    <location>
        <begin position="467"/>
        <end position="523"/>
    </location>
</feature>
<dbReference type="Proteomes" id="UP000294937">
    <property type="component" value="Unassembled WGS sequence"/>
</dbReference>
<dbReference type="Pfam" id="PF01841">
    <property type="entry name" value="Transglut_core"/>
    <property type="match status" value="1"/>
</dbReference>
<dbReference type="InterPro" id="IPR002931">
    <property type="entry name" value="Transglutaminase-like"/>
</dbReference>
<keyword evidence="3" id="KW-1185">Reference proteome</keyword>
<dbReference type="PANTHER" id="PTHR33490">
    <property type="entry name" value="BLR5614 PROTEIN-RELATED"/>
    <property type="match status" value="1"/>
</dbReference>
<dbReference type="InterPro" id="IPR038765">
    <property type="entry name" value="Papain-like_cys_pep_sf"/>
</dbReference>
<dbReference type="Gene3D" id="3.10.620.30">
    <property type="match status" value="1"/>
</dbReference>
<proteinExistence type="predicted"/>
<reference evidence="2 3" key="1">
    <citation type="submission" date="2019-03" db="EMBL/GenBank/DDBJ databases">
        <title>Genomic Encyclopedia of Type Strains, Phase IV (KMG-IV): sequencing the most valuable type-strain genomes for metagenomic binning, comparative biology and taxonomic classification.</title>
        <authorList>
            <person name="Goeker M."/>
        </authorList>
    </citation>
    <scope>NUCLEOTIDE SEQUENCE [LARGE SCALE GENOMIC DNA]</scope>
    <source>
        <strain evidence="2 3">DSM 45707</strain>
    </source>
</reference>
<dbReference type="AlphaFoldDB" id="A0A4R3L8J7"/>